<name>A0A4D6KZM9_VIGUN</name>
<dbReference type="EMBL" id="CP039345">
    <property type="protein sequence ID" value="QCD79684.1"/>
    <property type="molecule type" value="Genomic_DNA"/>
</dbReference>
<dbReference type="AlphaFoldDB" id="A0A4D6KZM9"/>
<accession>A0A4D6KZM9</accession>
<proteinExistence type="predicted"/>
<dbReference type="Proteomes" id="UP000501690">
    <property type="component" value="Linkage Group LG1"/>
</dbReference>
<organism evidence="1 2">
    <name type="scientific">Vigna unguiculata</name>
    <name type="common">Cowpea</name>
    <dbReference type="NCBI Taxonomy" id="3917"/>
    <lineage>
        <taxon>Eukaryota</taxon>
        <taxon>Viridiplantae</taxon>
        <taxon>Streptophyta</taxon>
        <taxon>Embryophyta</taxon>
        <taxon>Tracheophyta</taxon>
        <taxon>Spermatophyta</taxon>
        <taxon>Magnoliopsida</taxon>
        <taxon>eudicotyledons</taxon>
        <taxon>Gunneridae</taxon>
        <taxon>Pentapetalae</taxon>
        <taxon>rosids</taxon>
        <taxon>fabids</taxon>
        <taxon>Fabales</taxon>
        <taxon>Fabaceae</taxon>
        <taxon>Papilionoideae</taxon>
        <taxon>50 kb inversion clade</taxon>
        <taxon>NPAAA clade</taxon>
        <taxon>indigoferoid/millettioid clade</taxon>
        <taxon>Phaseoleae</taxon>
        <taxon>Vigna</taxon>
    </lineage>
</organism>
<evidence type="ECO:0000313" key="1">
    <source>
        <dbReference type="EMBL" id="QCD79684.1"/>
    </source>
</evidence>
<sequence>MDSSCKVLGDTAIAARTYSGARDEDDSRAVAMVVRSRSRLRGGVSDERLLVCCCSVMVISDVKVAWGRCNG</sequence>
<evidence type="ECO:0000313" key="2">
    <source>
        <dbReference type="Proteomes" id="UP000501690"/>
    </source>
</evidence>
<protein>
    <submittedName>
        <fullName evidence="1">Uncharacterized protein</fullName>
    </submittedName>
</protein>
<gene>
    <name evidence="1" type="ORF">DEO72_LG1g3331</name>
</gene>
<reference evidence="1 2" key="1">
    <citation type="submission" date="2019-04" db="EMBL/GenBank/DDBJ databases">
        <title>An improved genome assembly and genetic linkage map for asparagus bean, Vigna unguiculata ssp. sesquipedialis.</title>
        <authorList>
            <person name="Xia Q."/>
            <person name="Zhang R."/>
            <person name="Dong Y."/>
        </authorList>
    </citation>
    <scope>NUCLEOTIDE SEQUENCE [LARGE SCALE GENOMIC DNA]</scope>
    <source>
        <tissue evidence="1">Leaf</tissue>
    </source>
</reference>
<keyword evidence="2" id="KW-1185">Reference proteome</keyword>